<comment type="caution">
    <text evidence="2">The sequence shown here is derived from an EMBL/GenBank/DDBJ whole genome shotgun (WGS) entry which is preliminary data.</text>
</comment>
<feature type="transmembrane region" description="Helical" evidence="1">
    <location>
        <begin position="7"/>
        <end position="26"/>
    </location>
</feature>
<keyword evidence="3" id="KW-1185">Reference proteome</keyword>
<reference evidence="2 3" key="1">
    <citation type="submission" date="2018-07" db="EMBL/GenBank/DDBJ databases">
        <title>Genomic Encyclopedia of Type Strains, Phase III (KMG-III): the genomes of soil and plant-associated and newly described type strains.</title>
        <authorList>
            <person name="Whitman W."/>
        </authorList>
    </citation>
    <scope>NUCLEOTIDE SEQUENCE [LARGE SCALE GENOMIC DNA]</scope>
    <source>
        <strain evidence="2 3">CECT 8333</strain>
    </source>
</reference>
<keyword evidence="1" id="KW-0812">Transmembrane</keyword>
<accession>A0A369B6Q5</accession>
<dbReference type="OrthoDB" id="2660780at2"/>
<name>A0A369B6Q5_9BACL</name>
<organism evidence="2 3">
    <name type="scientific">Fontibacillus phaseoli</name>
    <dbReference type="NCBI Taxonomy" id="1416533"/>
    <lineage>
        <taxon>Bacteria</taxon>
        <taxon>Bacillati</taxon>
        <taxon>Bacillota</taxon>
        <taxon>Bacilli</taxon>
        <taxon>Bacillales</taxon>
        <taxon>Paenibacillaceae</taxon>
        <taxon>Fontibacillus</taxon>
    </lineage>
</organism>
<proteinExistence type="predicted"/>
<dbReference type="EMBL" id="QPJW01000010">
    <property type="protein sequence ID" value="RCX17015.1"/>
    <property type="molecule type" value="Genomic_DNA"/>
</dbReference>
<keyword evidence="1" id="KW-1133">Transmembrane helix</keyword>
<keyword evidence="1" id="KW-0472">Membrane</keyword>
<dbReference type="RefSeq" id="WP_114498153.1">
    <property type="nucleotide sequence ID" value="NZ_QPJW01000010.1"/>
</dbReference>
<sequence length="107" mass="11845">MSKLLKGIGILFIAGSLLAFVVLGIFEGAWGAGFLLFLRCFLIGVVLLALASILDRLNENRYYLEVLLQRTEELAPDKSAPQRPAYAKPKTKTALESLKDFKMNAKD</sequence>
<evidence type="ECO:0000256" key="1">
    <source>
        <dbReference type="SAM" id="Phobius"/>
    </source>
</evidence>
<evidence type="ECO:0000313" key="2">
    <source>
        <dbReference type="EMBL" id="RCX17015.1"/>
    </source>
</evidence>
<dbReference type="AlphaFoldDB" id="A0A369B6Q5"/>
<feature type="transmembrane region" description="Helical" evidence="1">
    <location>
        <begin position="32"/>
        <end position="54"/>
    </location>
</feature>
<evidence type="ECO:0000313" key="3">
    <source>
        <dbReference type="Proteomes" id="UP000253090"/>
    </source>
</evidence>
<protein>
    <submittedName>
        <fullName evidence="2">Uncharacterized protein</fullName>
    </submittedName>
</protein>
<dbReference type="Proteomes" id="UP000253090">
    <property type="component" value="Unassembled WGS sequence"/>
</dbReference>
<gene>
    <name evidence="2" type="ORF">DFP94_11076</name>
</gene>